<evidence type="ECO:0000259" key="1">
    <source>
        <dbReference type="Pfam" id="PF00149"/>
    </source>
</evidence>
<comment type="caution">
    <text evidence="2">The sequence shown here is derived from an EMBL/GenBank/DDBJ whole genome shotgun (WGS) entry which is preliminary data.</text>
</comment>
<evidence type="ECO:0000313" key="3">
    <source>
        <dbReference type="Proteomes" id="UP000692816"/>
    </source>
</evidence>
<reference evidence="2" key="1">
    <citation type="journal article" date="2021" name="Int. J. Syst. Evol. Microbiol.">
        <title>Bradyrhizobium septentrionale sp. nov. (sv. septentrionale) and Bradyrhizobium quebecense sp. nov. (sv. septentrionale) associated with legumes native to Canada possess rearranged symbiosis genes and numerous insertion sequences.</title>
        <authorList>
            <person name="Bromfield E.S.P."/>
            <person name="Cloutier S."/>
        </authorList>
    </citation>
    <scope>NUCLEOTIDE SEQUENCE</scope>
    <source>
        <strain evidence="2">12S5</strain>
    </source>
</reference>
<accession>A0ABS3MBY7</accession>
<dbReference type="Gene3D" id="3.60.21.10">
    <property type="match status" value="1"/>
</dbReference>
<keyword evidence="3" id="KW-1185">Reference proteome</keyword>
<dbReference type="PANTHER" id="PTHR37844">
    <property type="entry name" value="SER/THR PROTEIN PHOSPHATASE SUPERFAMILY (AFU_ORTHOLOGUE AFUA_1G14840)"/>
    <property type="match status" value="1"/>
</dbReference>
<dbReference type="InterPro" id="IPR004843">
    <property type="entry name" value="Calcineurin-like_PHP"/>
</dbReference>
<proteinExistence type="predicted"/>
<evidence type="ECO:0000313" key="2">
    <source>
        <dbReference type="EMBL" id="MBO1428975.1"/>
    </source>
</evidence>
<feature type="domain" description="Calcineurin-like phosphoesterase" evidence="1">
    <location>
        <begin position="1"/>
        <end position="240"/>
    </location>
</feature>
<sequence>MRLWILGDLHMETTRGWDLPPPSQRPDHDVMIVPGDLTPRMERGVAWLLKRVDRPTIYIPGNHEYWNSDVDRTVEKAMAAAEGTHVHVLQNRTVTIGDTVFGGCCGWTDFNLFGDQRRALMVAGDRMNDYKRIRTNGYARRFKPADALARHIASRAFLEAELRKARDASQKFVVVTHHAPMPEIGFRIAPYQPGEAISDETMLGAAFRSDLTALMHPQPAEDGKEALRPAQCWVFGHTHETAVVRVGETLVATNSKGYGPYGAPSDTFENPLFRPDFVIEI</sequence>
<dbReference type="SUPFAM" id="SSF56300">
    <property type="entry name" value="Metallo-dependent phosphatases"/>
    <property type="match status" value="1"/>
</dbReference>
<dbReference type="RefSeq" id="WP_207840192.1">
    <property type="nucleotide sequence ID" value="NZ_CP088282.1"/>
</dbReference>
<dbReference type="Pfam" id="PF00149">
    <property type="entry name" value="Metallophos"/>
    <property type="match status" value="1"/>
</dbReference>
<gene>
    <name evidence="2" type="ORF">J4P68_05965</name>
</gene>
<name>A0ABS3MBY7_9BRAD</name>
<organism evidence="2 3">
    <name type="scientific">Bradyrhizobium quebecense</name>
    <dbReference type="NCBI Taxonomy" id="2748629"/>
    <lineage>
        <taxon>Bacteria</taxon>
        <taxon>Pseudomonadati</taxon>
        <taxon>Pseudomonadota</taxon>
        <taxon>Alphaproteobacteria</taxon>
        <taxon>Hyphomicrobiales</taxon>
        <taxon>Nitrobacteraceae</taxon>
        <taxon>Bradyrhizobium</taxon>
    </lineage>
</organism>
<dbReference type="PANTHER" id="PTHR37844:SF2">
    <property type="entry name" value="SER_THR PROTEIN PHOSPHATASE SUPERFAMILY (AFU_ORTHOLOGUE AFUA_1G14840)"/>
    <property type="match status" value="1"/>
</dbReference>
<dbReference type="Proteomes" id="UP000692816">
    <property type="component" value="Unassembled WGS sequence"/>
</dbReference>
<dbReference type="EMBL" id="JAGEPA010000001">
    <property type="protein sequence ID" value="MBO1428975.1"/>
    <property type="molecule type" value="Genomic_DNA"/>
</dbReference>
<dbReference type="InterPro" id="IPR029052">
    <property type="entry name" value="Metallo-depent_PP-like"/>
</dbReference>
<protein>
    <submittedName>
        <fullName evidence="2">Metallophosphoesterase</fullName>
    </submittedName>
</protein>